<gene>
    <name evidence="3 6" type="primary">frr</name>
    <name evidence="6" type="ORF">BUANCORI2928_183</name>
</gene>
<comment type="similarity">
    <text evidence="1 3">Belongs to the RRF family.</text>
</comment>
<name>A0AAT9IG67_9GAMM</name>
<evidence type="ECO:0000256" key="4">
    <source>
        <dbReference type="SAM" id="Coils"/>
    </source>
</evidence>
<accession>A0AAT9IG67</accession>
<keyword evidence="4" id="KW-0175">Coiled coil</keyword>
<proteinExistence type="inferred from homology"/>
<dbReference type="HAMAP" id="MF_00040">
    <property type="entry name" value="RRF"/>
    <property type="match status" value="1"/>
</dbReference>
<dbReference type="Gene3D" id="1.10.132.20">
    <property type="entry name" value="Ribosome-recycling factor"/>
    <property type="match status" value="1"/>
</dbReference>
<dbReference type="SUPFAM" id="SSF55194">
    <property type="entry name" value="Ribosome recycling factor, RRF"/>
    <property type="match status" value="1"/>
</dbReference>
<keyword evidence="2 3" id="KW-0648">Protein biosynthesis</keyword>
<dbReference type="GO" id="GO:0005829">
    <property type="term" value="C:cytosol"/>
    <property type="evidence" value="ECO:0007669"/>
    <property type="project" value="GOC"/>
</dbReference>
<evidence type="ECO:0000259" key="5">
    <source>
        <dbReference type="Pfam" id="PF01765"/>
    </source>
</evidence>
<protein>
    <recommendedName>
        <fullName evidence="3">Ribosome-recycling factor</fullName>
        <shortName evidence="3">RRF</shortName>
    </recommendedName>
    <alternativeName>
        <fullName evidence="3">Ribosome-releasing factor</fullName>
    </alternativeName>
</protein>
<comment type="function">
    <text evidence="3">Responsible for the release of ribosomes from messenger RNA at the termination of protein biosynthesis. May increase the efficiency of translation by recycling ribosomes from one round of translation to another.</text>
</comment>
<dbReference type="NCBIfam" id="TIGR00496">
    <property type="entry name" value="frr"/>
    <property type="match status" value="1"/>
</dbReference>
<reference evidence="6" key="1">
    <citation type="submission" date="2024-06" db="EMBL/GenBank/DDBJ databases">
        <authorList>
            <person name="Manzano-Marin A."/>
            <person name="Manzano-Marin A."/>
            <person name="Alejandro Manzano Marin A."/>
        </authorList>
    </citation>
    <scope>NUCLEOTIDE SEQUENCE</scope>
    <source>
        <strain evidence="6">Ancorni-2928</strain>
    </source>
</reference>
<evidence type="ECO:0000256" key="2">
    <source>
        <dbReference type="ARBA" id="ARBA00022917"/>
    </source>
</evidence>
<dbReference type="Gene3D" id="3.30.1360.40">
    <property type="match status" value="1"/>
</dbReference>
<dbReference type="GO" id="GO:0002184">
    <property type="term" value="P:cytoplasmic translational termination"/>
    <property type="evidence" value="ECO:0007669"/>
    <property type="project" value="TreeGrafter"/>
</dbReference>
<dbReference type="AlphaFoldDB" id="A0AAT9IG67"/>
<dbReference type="InterPro" id="IPR023584">
    <property type="entry name" value="Ribosome_recyc_fac_dom"/>
</dbReference>
<dbReference type="InterPro" id="IPR002661">
    <property type="entry name" value="Ribosome_recyc_fac"/>
</dbReference>
<dbReference type="PANTHER" id="PTHR20982">
    <property type="entry name" value="RIBOSOME RECYCLING FACTOR"/>
    <property type="match status" value="1"/>
</dbReference>
<feature type="coiled-coil region" evidence="4">
    <location>
        <begin position="114"/>
        <end position="141"/>
    </location>
</feature>
<organism evidence="6">
    <name type="scientific">Buchnera aphidicola</name>
    <name type="common">Anoecia corni</name>
    <dbReference type="NCBI Taxonomy" id="2994477"/>
    <lineage>
        <taxon>Bacteria</taxon>
        <taxon>Pseudomonadati</taxon>
        <taxon>Pseudomonadota</taxon>
        <taxon>Gammaproteobacteria</taxon>
        <taxon>Enterobacterales</taxon>
        <taxon>Erwiniaceae</taxon>
        <taxon>Buchnera</taxon>
    </lineage>
</organism>
<dbReference type="PANTHER" id="PTHR20982:SF3">
    <property type="entry name" value="MITOCHONDRIAL RIBOSOME RECYCLING FACTOR PSEUDO 1"/>
    <property type="match status" value="1"/>
</dbReference>
<feature type="domain" description="Ribosome recycling factor" evidence="5">
    <location>
        <begin position="20"/>
        <end position="183"/>
    </location>
</feature>
<sequence length="185" mass="21420">MMNDLKKDVYLKMDKCIDSFKESIKKISTGRATSSLLDSISIEYYNNIVPLRKISSIVVEDSHTLKINTFDSSIRSVVKKSIMKSNLGLNPVIVGDSIKVFIPVLTEERRKEFIKLLNHDAEKAKISIRNIRREANEKIKNRKKKKIISNDEEYITQNAIQDLTNDYMKKIEFLVLKKKNNILTI</sequence>
<keyword evidence="3" id="KW-0963">Cytoplasm</keyword>
<evidence type="ECO:0000313" key="6">
    <source>
        <dbReference type="EMBL" id="CAL4042787.1"/>
    </source>
</evidence>
<evidence type="ECO:0000256" key="3">
    <source>
        <dbReference type="HAMAP-Rule" id="MF_00040"/>
    </source>
</evidence>
<dbReference type="GO" id="GO:0043023">
    <property type="term" value="F:ribosomal large subunit binding"/>
    <property type="evidence" value="ECO:0007669"/>
    <property type="project" value="TreeGrafter"/>
</dbReference>
<dbReference type="InterPro" id="IPR036191">
    <property type="entry name" value="RRF_sf"/>
</dbReference>
<dbReference type="Pfam" id="PF01765">
    <property type="entry name" value="RRF"/>
    <property type="match status" value="1"/>
</dbReference>
<dbReference type="FunFam" id="3.30.1360.40:FF:000001">
    <property type="entry name" value="Ribosome-recycling factor"/>
    <property type="match status" value="1"/>
</dbReference>
<evidence type="ECO:0000256" key="1">
    <source>
        <dbReference type="ARBA" id="ARBA00005912"/>
    </source>
</evidence>
<dbReference type="EMBL" id="OZ060371">
    <property type="protein sequence ID" value="CAL4042787.1"/>
    <property type="molecule type" value="Genomic_DNA"/>
</dbReference>
<comment type="subcellular location">
    <subcellularLocation>
        <location evidence="3">Cytoplasm</location>
    </subcellularLocation>
</comment>